<dbReference type="AlphaFoldDB" id="A0A3G9GFB2"/>
<keyword evidence="2" id="KW-1185">Reference proteome</keyword>
<dbReference type="GO" id="GO:0006788">
    <property type="term" value="P:heme oxidation"/>
    <property type="evidence" value="ECO:0007669"/>
    <property type="project" value="InterPro"/>
</dbReference>
<dbReference type="Pfam" id="PF01126">
    <property type="entry name" value="Heme_oxygenase"/>
    <property type="match status" value="1"/>
</dbReference>
<gene>
    <name evidence="1" type="ORF">DLM_2969</name>
</gene>
<evidence type="ECO:0000313" key="1">
    <source>
        <dbReference type="EMBL" id="BBF86570.1"/>
    </source>
</evidence>
<accession>A0A3G9GFB2</accession>
<dbReference type="OrthoDB" id="9149607at2"/>
<evidence type="ECO:0000313" key="2">
    <source>
        <dbReference type="Proteomes" id="UP000198290"/>
    </source>
</evidence>
<dbReference type="InterPro" id="IPR016053">
    <property type="entry name" value="Haem_Oase-like"/>
</dbReference>
<dbReference type="SUPFAM" id="SSF48613">
    <property type="entry name" value="Heme oxygenase-like"/>
    <property type="match status" value="1"/>
</dbReference>
<dbReference type="KEGG" id="amah:DLM_2969"/>
<reference evidence="2" key="3">
    <citation type="journal article" date="2017" name="Plant Physiol. Biochem.">
        <title>Differential oxidative and antioxidative response of duckweed Lemna minor toward plant growth promoting/inhibiting bacteria.</title>
        <authorList>
            <person name="Ishizawa H."/>
            <person name="Kuroda M."/>
            <person name="Morikawa M."/>
            <person name="Ike M."/>
        </authorList>
    </citation>
    <scope>NUCLEOTIDE SEQUENCE [LARGE SCALE GENOMIC DNA]</scope>
    <source>
        <strain evidence="2">H3</strain>
    </source>
</reference>
<protein>
    <submittedName>
        <fullName evidence="1">Heme oxygenase HemO</fullName>
    </submittedName>
</protein>
<dbReference type="EMBL" id="AP018823">
    <property type="protein sequence ID" value="BBF86570.1"/>
    <property type="molecule type" value="Genomic_DNA"/>
</dbReference>
<dbReference type="Gene3D" id="1.20.910.10">
    <property type="entry name" value="Heme oxygenase-like"/>
    <property type="match status" value="1"/>
</dbReference>
<reference evidence="1 2" key="2">
    <citation type="journal article" date="2017" name="Genome Announc.">
        <title>Draft genome sequence of Aquitalea magnusonii strain H3, a plant growth-promoting bacterium of duckweed Lemna minor.</title>
        <authorList>
            <person name="Ishizawa H."/>
            <person name="Kuroda M."/>
            <person name="Ike M."/>
        </authorList>
    </citation>
    <scope>NUCLEOTIDE SEQUENCE [LARGE SCALE GENOMIC DNA]</scope>
    <source>
        <strain evidence="1 2">H3</strain>
    </source>
</reference>
<reference evidence="2" key="1">
    <citation type="journal article" date="2017" name="Biotechnol. Biofuels">
        <title>Evaluation of environmental bacterial communities as a factor affecting the growth of duckweed Lemna minor.</title>
        <authorList>
            <person name="Ishizawa H."/>
            <person name="Kuroda M."/>
            <person name="Morikawa M."/>
            <person name="Ike M."/>
        </authorList>
    </citation>
    <scope>NUCLEOTIDE SEQUENCE [LARGE SCALE GENOMIC DNA]</scope>
    <source>
        <strain evidence="2">H3</strain>
    </source>
</reference>
<sequence>MSNLTAAPALSQRLKTETSSLHEHMHALMEQAQPFASRENYARFVAAQYVFQRDIDHLFADTQLQQAVSDLDSRGRMQASRDDLADLGSPLPACGEVATAQVQMPAALGWLYVSEGSTLGAAFLFKQAQEALGLTADFGARNLAAYPAGRAAAWRQFVASLDSEGIAPEQHQAVLDGARAAYRRFGQLLQQYFQLA</sequence>
<organism evidence="1 2">
    <name type="scientific">Aquitalea magnusonii</name>
    <dbReference type="NCBI Taxonomy" id="332411"/>
    <lineage>
        <taxon>Bacteria</taxon>
        <taxon>Pseudomonadati</taxon>
        <taxon>Pseudomonadota</taxon>
        <taxon>Betaproteobacteria</taxon>
        <taxon>Neisseriales</taxon>
        <taxon>Chromobacteriaceae</taxon>
        <taxon>Aquitalea</taxon>
    </lineage>
</organism>
<dbReference type="RefSeq" id="WP_089085687.1">
    <property type="nucleotide sequence ID" value="NZ_AP018823.1"/>
</dbReference>
<dbReference type="GO" id="GO:0004392">
    <property type="term" value="F:heme oxygenase (decyclizing) activity"/>
    <property type="evidence" value="ECO:0007669"/>
    <property type="project" value="InterPro"/>
</dbReference>
<dbReference type="CDD" id="cd19166">
    <property type="entry name" value="HemeO-bac"/>
    <property type="match status" value="1"/>
</dbReference>
<dbReference type="InterPro" id="IPR016084">
    <property type="entry name" value="Haem_Oase-like_multi-hlx"/>
</dbReference>
<dbReference type="Proteomes" id="UP000198290">
    <property type="component" value="Chromosome"/>
</dbReference>
<proteinExistence type="predicted"/>
<name>A0A3G9GFB2_9NEIS</name>